<accession>A0A1S6QMK1</accession>
<evidence type="ECO:0000256" key="1">
    <source>
        <dbReference type="ARBA" id="ARBA00001974"/>
    </source>
</evidence>
<dbReference type="PANTHER" id="PTHR13789:SF318">
    <property type="entry name" value="GERANYLGERANYL DIPHOSPHATE REDUCTASE"/>
    <property type="match status" value="1"/>
</dbReference>
<dbReference type="PANTHER" id="PTHR13789">
    <property type="entry name" value="MONOOXYGENASE"/>
    <property type="match status" value="1"/>
</dbReference>
<dbReference type="GO" id="GO:0004497">
    <property type="term" value="F:monooxygenase activity"/>
    <property type="evidence" value="ECO:0007669"/>
    <property type="project" value="UniProtKB-KW"/>
</dbReference>
<evidence type="ECO:0000256" key="4">
    <source>
        <dbReference type="ARBA" id="ARBA00023002"/>
    </source>
</evidence>
<name>A0A1S6QMK1_9ACTN</name>
<dbReference type="GO" id="GO:0071949">
    <property type="term" value="F:FAD binding"/>
    <property type="evidence" value="ECO:0007669"/>
    <property type="project" value="InterPro"/>
</dbReference>
<evidence type="ECO:0000313" key="7">
    <source>
        <dbReference type="EMBL" id="AQW35035.1"/>
    </source>
</evidence>
<dbReference type="EMBL" id="KX817190">
    <property type="protein sequence ID" value="AQW35035.1"/>
    <property type="molecule type" value="Genomic_DNA"/>
</dbReference>
<keyword evidence="4" id="KW-0560">Oxidoreductase</keyword>
<organism evidence="7">
    <name type="scientific">Streptomyces griseoruber</name>
    <dbReference type="NCBI Taxonomy" id="1943"/>
    <lineage>
        <taxon>Bacteria</taxon>
        <taxon>Bacillati</taxon>
        <taxon>Actinomycetota</taxon>
        <taxon>Actinomycetes</taxon>
        <taxon>Kitasatosporales</taxon>
        <taxon>Streptomycetaceae</taxon>
        <taxon>Streptomyces</taxon>
    </lineage>
</organism>
<keyword evidence="5" id="KW-0503">Monooxygenase</keyword>
<dbReference type="InterPro" id="IPR036188">
    <property type="entry name" value="FAD/NAD-bd_sf"/>
</dbReference>
<proteinExistence type="predicted"/>
<evidence type="ECO:0000256" key="5">
    <source>
        <dbReference type="ARBA" id="ARBA00023033"/>
    </source>
</evidence>
<comment type="cofactor">
    <cofactor evidence="1">
        <name>FAD</name>
        <dbReference type="ChEBI" id="CHEBI:57692"/>
    </cofactor>
</comment>
<dbReference type="Gene3D" id="3.50.50.60">
    <property type="entry name" value="FAD/NAD(P)-binding domain"/>
    <property type="match status" value="1"/>
</dbReference>
<dbReference type="PRINTS" id="PR00420">
    <property type="entry name" value="RNGMNOXGNASE"/>
</dbReference>
<dbReference type="InterPro" id="IPR002938">
    <property type="entry name" value="FAD-bd"/>
</dbReference>
<evidence type="ECO:0000259" key="6">
    <source>
        <dbReference type="Pfam" id="PF01494"/>
    </source>
</evidence>
<evidence type="ECO:0000256" key="3">
    <source>
        <dbReference type="ARBA" id="ARBA00022827"/>
    </source>
</evidence>
<feature type="domain" description="FAD-binding" evidence="6">
    <location>
        <begin position="8"/>
        <end position="172"/>
    </location>
</feature>
<keyword evidence="2" id="KW-0285">Flavoprotein</keyword>
<reference evidence="7" key="1">
    <citation type="submission" date="2016-09" db="EMBL/GenBank/DDBJ databases">
        <authorList>
            <person name="Capua I."/>
            <person name="De Benedictis P."/>
            <person name="Joannis T."/>
            <person name="Lombin L.H."/>
            <person name="Cattoli G."/>
        </authorList>
    </citation>
    <scope>NUCLEOTIDE SEQUENCE</scope>
    <source>
        <strain evidence="7">Sgr29</strain>
    </source>
</reference>
<sequence length="341" mass="36937">MMPLSMGEVVVAGSGVGGLAAALAVARQRHWVTVLKERDPFVPPDAGVHLTPTALRALDQLGIGLDADRRAVTVHEVHLVNGVTGRPISTVPTDSRHGRPHAVVHGGDLYGLLLEACGNDPAIRIREDTAVVHYEQSDQRLTVFLGTGERLRVDALIGADGVCSPVRRQLTGQAGRVSPYATFHTAVPRERVPARLQPQLSARTAVTLWEGPSWQLAHYPSGDRRVGITATCAHDAPALVRGTPATAAQVLDRMPRLAEAARELVGLGTEWRMWVPCDGDRDPPWCDRRVVLTGAAVRPAFQHSLPTAFQAVDDAVRLGNMMDCDPADFPQAFRSYAERRR</sequence>
<dbReference type="InterPro" id="IPR050493">
    <property type="entry name" value="FAD-dep_Monooxygenase_BioMet"/>
</dbReference>
<protein>
    <submittedName>
        <fullName evidence="7">Oxidoreductase</fullName>
    </submittedName>
</protein>
<keyword evidence="3" id="KW-0274">FAD</keyword>
<dbReference type="AlphaFoldDB" id="A0A1S6QMK1"/>
<evidence type="ECO:0000256" key="2">
    <source>
        <dbReference type="ARBA" id="ARBA00022630"/>
    </source>
</evidence>
<dbReference type="SUPFAM" id="SSF51905">
    <property type="entry name" value="FAD/NAD(P)-binding domain"/>
    <property type="match status" value="1"/>
</dbReference>
<dbReference type="Pfam" id="PF01494">
    <property type="entry name" value="FAD_binding_3"/>
    <property type="match status" value="1"/>
</dbReference>